<dbReference type="GeneID" id="120258264"/>
<organism evidence="2 3">
    <name type="scientific">Dioscorea cayennensis subsp. rotundata</name>
    <name type="common">White Guinea yam</name>
    <name type="synonym">Dioscorea rotundata</name>
    <dbReference type="NCBI Taxonomy" id="55577"/>
    <lineage>
        <taxon>Eukaryota</taxon>
        <taxon>Viridiplantae</taxon>
        <taxon>Streptophyta</taxon>
        <taxon>Embryophyta</taxon>
        <taxon>Tracheophyta</taxon>
        <taxon>Spermatophyta</taxon>
        <taxon>Magnoliopsida</taxon>
        <taxon>Liliopsida</taxon>
        <taxon>Dioscoreales</taxon>
        <taxon>Dioscoreaceae</taxon>
        <taxon>Dioscorea</taxon>
    </lineage>
</organism>
<evidence type="ECO:0000313" key="3">
    <source>
        <dbReference type="RefSeq" id="XP_039121550.1"/>
    </source>
</evidence>
<keyword evidence="2" id="KW-1185">Reference proteome</keyword>
<dbReference type="InterPro" id="IPR003676">
    <property type="entry name" value="SAUR_fam"/>
</dbReference>
<dbReference type="PANTHER" id="PTHR31374:SF118">
    <property type="entry name" value="OS01G0924966 PROTEIN"/>
    <property type="match status" value="1"/>
</dbReference>
<gene>
    <name evidence="3" type="primary">LOC120258264</name>
</gene>
<dbReference type="Proteomes" id="UP001515500">
    <property type="component" value="Chromosome 4"/>
</dbReference>
<dbReference type="RefSeq" id="XP_039121550.1">
    <property type="nucleotide sequence ID" value="XM_039265616.1"/>
</dbReference>
<evidence type="ECO:0000313" key="2">
    <source>
        <dbReference type="Proteomes" id="UP001515500"/>
    </source>
</evidence>
<proteinExistence type="inferred from homology"/>
<dbReference type="AlphaFoldDB" id="A0AB40B2M5"/>
<name>A0AB40B2M5_DIOCR</name>
<dbReference type="GO" id="GO:0009733">
    <property type="term" value="P:response to auxin"/>
    <property type="evidence" value="ECO:0007669"/>
    <property type="project" value="InterPro"/>
</dbReference>
<comment type="similarity">
    <text evidence="1">Belongs to the ARG7 family.</text>
</comment>
<dbReference type="PANTHER" id="PTHR31374">
    <property type="entry name" value="AUXIN-INDUCED PROTEIN-LIKE-RELATED"/>
    <property type="match status" value="1"/>
</dbReference>
<sequence>MTRWWLSRAVQSRLLLLRRLPAPEVPADVPVGYVAVQVQGNGPRRRFVVRAAQLNHPAFRELLLLAEEEYGFAHAGPLTLPCDHSVLENAIRRISSSETPDPEDPPLPIG</sequence>
<reference evidence="3" key="1">
    <citation type="submission" date="2025-08" db="UniProtKB">
        <authorList>
            <consortium name="RefSeq"/>
        </authorList>
    </citation>
    <scope>IDENTIFICATION</scope>
</reference>
<accession>A0AB40B2M5</accession>
<protein>
    <submittedName>
        <fullName evidence="3">Auxin-induced protein 15A-like</fullName>
    </submittedName>
</protein>
<evidence type="ECO:0000256" key="1">
    <source>
        <dbReference type="ARBA" id="ARBA00006974"/>
    </source>
</evidence>
<dbReference type="Pfam" id="PF02519">
    <property type="entry name" value="Auxin_inducible"/>
    <property type="match status" value="1"/>
</dbReference>